<comment type="caution">
    <text evidence="3">The sequence shown here is derived from an EMBL/GenBank/DDBJ whole genome shotgun (WGS) entry which is preliminary data.</text>
</comment>
<evidence type="ECO:0000256" key="2">
    <source>
        <dbReference type="SAM" id="MobiDB-lite"/>
    </source>
</evidence>
<dbReference type="NCBIfam" id="TIGR00738">
    <property type="entry name" value="rrf2_super"/>
    <property type="match status" value="1"/>
</dbReference>
<reference evidence="3" key="1">
    <citation type="submission" date="2022-09" db="EMBL/GenBank/DDBJ databases">
        <title>Rhodovastum sp. nov. RN2-1 isolated from soil in Seongnam, South Korea.</title>
        <authorList>
            <person name="Le N.T."/>
        </authorList>
    </citation>
    <scope>NUCLEOTIDE SEQUENCE</scope>
    <source>
        <strain evidence="3">RN2-1</strain>
    </source>
</reference>
<protein>
    <submittedName>
        <fullName evidence="3">Rrf2 family transcriptional regulator</fullName>
    </submittedName>
</protein>
<evidence type="ECO:0000256" key="1">
    <source>
        <dbReference type="ARBA" id="ARBA00023125"/>
    </source>
</evidence>
<dbReference type="PROSITE" id="PS51197">
    <property type="entry name" value="HTH_RRF2_2"/>
    <property type="match status" value="1"/>
</dbReference>
<dbReference type="AlphaFoldDB" id="A0AA42CIW7"/>
<dbReference type="GO" id="GO:0003677">
    <property type="term" value="F:DNA binding"/>
    <property type="evidence" value="ECO:0007669"/>
    <property type="project" value="UniProtKB-KW"/>
</dbReference>
<keyword evidence="1" id="KW-0238">DNA-binding</keyword>
<dbReference type="PANTHER" id="PTHR33221:SF4">
    <property type="entry name" value="HTH-TYPE TRANSCRIPTIONAL REPRESSOR NSRR"/>
    <property type="match status" value="1"/>
</dbReference>
<keyword evidence="4" id="KW-1185">Reference proteome</keyword>
<feature type="region of interest" description="Disordered" evidence="2">
    <location>
        <begin position="142"/>
        <end position="162"/>
    </location>
</feature>
<dbReference type="Proteomes" id="UP001165679">
    <property type="component" value="Unassembled WGS sequence"/>
</dbReference>
<dbReference type="Pfam" id="PF02082">
    <property type="entry name" value="Rrf2"/>
    <property type="match status" value="1"/>
</dbReference>
<feature type="compositionally biased region" description="Pro residues" evidence="2">
    <location>
        <begin position="148"/>
        <end position="162"/>
    </location>
</feature>
<dbReference type="InterPro" id="IPR000944">
    <property type="entry name" value="Tscrpt_reg_Rrf2"/>
</dbReference>
<dbReference type="InterPro" id="IPR036388">
    <property type="entry name" value="WH-like_DNA-bd_sf"/>
</dbReference>
<dbReference type="RefSeq" id="WP_264715137.1">
    <property type="nucleotide sequence ID" value="NZ_JAPDNT010000018.1"/>
</dbReference>
<name>A0AA42CIW7_9PROT</name>
<evidence type="ECO:0000313" key="4">
    <source>
        <dbReference type="Proteomes" id="UP001165679"/>
    </source>
</evidence>
<reference evidence="3" key="2">
    <citation type="submission" date="2022-10" db="EMBL/GenBank/DDBJ databases">
        <authorList>
            <person name="Trinh H.N."/>
        </authorList>
    </citation>
    <scope>NUCLEOTIDE SEQUENCE</scope>
    <source>
        <strain evidence="3">RN2-1</strain>
    </source>
</reference>
<gene>
    <name evidence="3" type="ORF">OL599_17445</name>
</gene>
<accession>A0AA42CIW7</accession>
<sequence length="162" mass="17224">MRVLASTDIAIRVLMLLGHEPPGRHLSVDTLARQLGGLSRNHLHKIIRELAALGVVRTVRGAGGGALLAVSPEEVRLGALVRRLEADQALVECCRADGGHCVLTPGCRLRGMLCDAQDSFYDSLDQHTLADCLPLAAAGLTSERPSPMSKPCPTPLPAPARR</sequence>
<dbReference type="InterPro" id="IPR036390">
    <property type="entry name" value="WH_DNA-bd_sf"/>
</dbReference>
<proteinExistence type="predicted"/>
<dbReference type="PANTHER" id="PTHR33221">
    <property type="entry name" value="WINGED HELIX-TURN-HELIX TRANSCRIPTIONAL REGULATOR, RRF2 FAMILY"/>
    <property type="match status" value="1"/>
</dbReference>
<dbReference type="Gene3D" id="1.10.10.10">
    <property type="entry name" value="Winged helix-like DNA-binding domain superfamily/Winged helix DNA-binding domain"/>
    <property type="match status" value="1"/>
</dbReference>
<dbReference type="EMBL" id="JAPDNT010000018">
    <property type="protein sequence ID" value="MCW3476357.1"/>
    <property type="molecule type" value="Genomic_DNA"/>
</dbReference>
<dbReference type="GO" id="GO:0005829">
    <property type="term" value="C:cytosol"/>
    <property type="evidence" value="ECO:0007669"/>
    <property type="project" value="TreeGrafter"/>
</dbReference>
<dbReference type="GO" id="GO:0003700">
    <property type="term" value="F:DNA-binding transcription factor activity"/>
    <property type="evidence" value="ECO:0007669"/>
    <property type="project" value="TreeGrafter"/>
</dbReference>
<organism evidence="3 4">
    <name type="scientific">Limobrevibacterium gyesilva</name>
    <dbReference type="NCBI Taxonomy" id="2991712"/>
    <lineage>
        <taxon>Bacteria</taxon>
        <taxon>Pseudomonadati</taxon>
        <taxon>Pseudomonadota</taxon>
        <taxon>Alphaproteobacteria</taxon>
        <taxon>Acetobacterales</taxon>
        <taxon>Acetobacteraceae</taxon>
        <taxon>Limobrevibacterium</taxon>
    </lineage>
</organism>
<evidence type="ECO:0000313" key="3">
    <source>
        <dbReference type="EMBL" id="MCW3476357.1"/>
    </source>
</evidence>
<dbReference type="SUPFAM" id="SSF46785">
    <property type="entry name" value="Winged helix' DNA-binding domain"/>
    <property type="match status" value="1"/>
</dbReference>